<accession>A0A8T0NMK9</accession>
<name>A0A8T0NMK9_PANVG</name>
<evidence type="ECO:0000313" key="2">
    <source>
        <dbReference type="Proteomes" id="UP000823388"/>
    </source>
</evidence>
<gene>
    <name evidence="1" type="ORF">PVAP13_9KG380851</name>
</gene>
<evidence type="ECO:0000313" key="1">
    <source>
        <dbReference type="EMBL" id="KAG2551171.1"/>
    </source>
</evidence>
<dbReference type="EMBL" id="CM029053">
    <property type="protein sequence ID" value="KAG2551171.1"/>
    <property type="molecule type" value="Genomic_DNA"/>
</dbReference>
<sequence length="105" mass="11778">MYLPSYCLDRCSCFFTETLQGTYPFQWKTCAATVLYTGFGSFTAQASRGGCCGHFSCSCRCCPAVLSIRACTPFYLLLSLLHLIEMYVSVCLHLRNIGQLPQFPF</sequence>
<keyword evidence="2" id="KW-1185">Reference proteome</keyword>
<dbReference type="Proteomes" id="UP000823388">
    <property type="component" value="Chromosome 9K"/>
</dbReference>
<proteinExistence type="predicted"/>
<organism evidence="1 2">
    <name type="scientific">Panicum virgatum</name>
    <name type="common">Blackwell switchgrass</name>
    <dbReference type="NCBI Taxonomy" id="38727"/>
    <lineage>
        <taxon>Eukaryota</taxon>
        <taxon>Viridiplantae</taxon>
        <taxon>Streptophyta</taxon>
        <taxon>Embryophyta</taxon>
        <taxon>Tracheophyta</taxon>
        <taxon>Spermatophyta</taxon>
        <taxon>Magnoliopsida</taxon>
        <taxon>Liliopsida</taxon>
        <taxon>Poales</taxon>
        <taxon>Poaceae</taxon>
        <taxon>PACMAD clade</taxon>
        <taxon>Panicoideae</taxon>
        <taxon>Panicodae</taxon>
        <taxon>Paniceae</taxon>
        <taxon>Panicinae</taxon>
        <taxon>Panicum</taxon>
        <taxon>Panicum sect. Hiantes</taxon>
    </lineage>
</organism>
<reference evidence="1" key="1">
    <citation type="submission" date="2020-05" db="EMBL/GenBank/DDBJ databases">
        <title>WGS assembly of Panicum virgatum.</title>
        <authorList>
            <person name="Lovell J.T."/>
            <person name="Jenkins J."/>
            <person name="Shu S."/>
            <person name="Juenger T.E."/>
            <person name="Schmutz J."/>
        </authorList>
    </citation>
    <scope>NUCLEOTIDE SEQUENCE</scope>
    <source>
        <strain evidence="1">AP13</strain>
    </source>
</reference>
<protein>
    <submittedName>
        <fullName evidence="1">Uncharacterized protein</fullName>
    </submittedName>
</protein>
<comment type="caution">
    <text evidence="1">The sequence shown here is derived from an EMBL/GenBank/DDBJ whole genome shotgun (WGS) entry which is preliminary data.</text>
</comment>
<dbReference type="AlphaFoldDB" id="A0A8T0NMK9"/>